<feature type="transmembrane region" description="Helical" evidence="6">
    <location>
        <begin position="438"/>
        <end position="459"/>
    </location>
</feature>
<feature type="transmembrane region" description="Helical" evidence="6">
    <location>
        <begin position="79"/>
        <end position="103"/>
    </location>
</feature>
<evidence type="ECO:0000313" key="7">
    <source>
        <dbReference type="EMBL" id="OXS79165.1"/>
    </source>
</evidence>
<keyword evidence="4 6" id="KW-1133">Transmembrane helix</keyword>
<dbReference type="Proteomes" id="UP000215545">
    <property type="component" value="Unassembled WGS sequence"/>
</dbReference>
<evidence type="ECO:0000256" key="2">
    <source>
        <dbReference type="ARBA" id="ARBA00022475"/>
    </source>
</evidence>
<evidence type="ECO:0000256" key="3">
    <source>
        <dbReference type="ARBA" id="ARBA00022692"/>
    </source>
</evidence>
<feature type="transmembrane region" description="Helical" evidence="6">
    <location>
        <begin position="288"/>
        <end position="305"/>
    </location>
</feature>
<feature type="transmembrane region" description="Helical" evidence="6">
    <location>
        <begin position="201"/>
        <end position="222"/>
    </location>
</feature>
<evidence type="ECO:0000313" key="8">
    <source>
        <dbReference type="EMBL" id="SIQ33635.1"/>
    </source>
</evidence>
<dbReference type="InterPro" id="IPR050833">
    <property type="entry name" value="Poly_Biosynth_Transport"/>
</dbReference>
<reference evidence="8 9" key="1">
    <citation type="submission" date="2017-01" db="EMBL/GenBank/DDBJ databases">
        <authorList>
            <person name="Mah S.A."/>
            <person name="Swanson W.J."/>
            <person name="Moy G.W."/>
            <person name="Vacquier V.D."/>
        </authorList>
    </citation>
    <scope>NUCLEOTIDE SEQUENCE [LARGE SCALE GENOMIC DNA]</scope>
    <source>
        <strain evidence="8 9">NIO-1016</strain>
    </source>
</reference>
<keyword evidence="5 6" id="KW-0472">Membrane</keyword>
<dbReference type="GO" id="GO:0005886">
    <property type="term" value="C:plasma membrane"/>
    <property type="evidence" value="ECO:0007669"/>
    <property type="project" value="UniProtKB-SubCell"/>
</dbReference>
<dbReference type="EMBL" id="FTLX01000002">
    <property type="protein sequence ID" value="SIQ33635.1"/>
    <property type="molecule type" value="Genomic_DNA"/>
</dbReference>
<dbReference type="PANTHER" id="PTHR30250:SF31">
    <property type="entry name" value="INNER MEMBRANE PROTEIN YGHQ"/>
    <property type="match status" value="1"/>
</dbReference>
<feature type="transmembrane region" description="Helical" evidence="6">
    <location>
        <begin position="109"/>
        <end position="128"/>
    </location>
</feature>
<feature type="transmembrane region" description="Helical" evidence="6">
    <location>
        <begin position="38"/>
        <end position="58"/>
    </location>
</feature>
<dbReference type="EMBL" id="MWSK01000002">
    <property type="protein sequence ID" value="OXS79165.1"/>
    <property type="molecule type" value="Genomic_DNA"/>
</dbReference>
<feature type="transmembrane region" description="Helical" evidence="6">
    <location>
        <begin position="357"/>
        <end position="376"/>
    </location>
</feature>
<feature type="transmembrane region" description="Helical" evidence="6">
    <location>
        <begin position="325"/>
        <end position="345"/>
    </location>
</feature>
<evidence type="ECO:0000256" key="1">
    <source>
        <dbReference type="ARBA" id="ARBA00004651"/>
    </source>
</evidence>
<comment type="subcellular location">
    <subcellularLocation>
        <location evidence="1">Cell membrane</location>
        <topology evidence="1">Multi-pass membrane protein</topology>
    </subcellularLocation>
</comment>
<feature type="transmembrane region" description="Helical" evidence="6">
    <location>
        <begin position="168"/>
        <end position="189"/>
    </location>
</feature>
<protein>
    <submittedName>
        <fullName evidence="8">Membrane protein involved in the export of O-antigen and teichoic acid</fullName>
    </submittedName>
</protein>
<dbReference type="PANTHER" id="PTHR30250">
    <property type="entry name" value="PST FAMILY PREDICTED COLANIC ACID TRANSPORTER"/>
    <property type="match status" value="1"/>
</dbReference>
<organism evidence="8 9">
    <name type="scientific">Domibacillus enclensis</name>
    <dbReference type="NCBI Taxonomy" id="1017273"/>
    <lineage>
        <taxon>Bacteria</taxon>
        <taxon>Bacillati</taxon>
        <taxon>Bacillota</taxon>
        <taxon>Bacilli</taxon>
        <taxon>Bacillales</taxon>
        <taxon>Bacillaceae</taxon>
        <taxon>Domibacillus</taxon>
    </lineage>
</organism>
<evidence type="ECO:0000313" key="10">
    <source>
        <dbReference type="Proteomes" id="UP000215545"/>
    </source>
</evidence>
<name>A0A1N6RXQ4_9BACI</name>
<dbReference type="STRING" id="1017273.SAMN05443094_102249"/>
<keyword evidence="10" id="KW-1185">Reference proteome</keyword>
<dbReference type="OrthoDB" id="5906224at2"/>
<feature type="transmembrane region" description="Helical" evidence="6">
    <location>
        <begin position="382"/>
        <end position="402"/>
    </location>
</feature>
<feature type="transmembrane region" description="Helical" evidence="6">
    <location>
        <begin position="5"/>
        <end position="26"/>
    </location>
</feature>
<dbReference type="Proteomes" id="UP000186385">
    <property type="component" value="Unassembled WGS sequence"/>
</dbReference>
<dbReference type="Pfam" id="PF13440">
    <property type="entry name" value="Polysacc_synt_3"/>
    <property type="match status" value="1"/>
</dbReference>
<keyword evidence="2" id="KW-1003">Cell membrane</keyword>
<keyword evidence="3 6" id="KW-0812">Transmembrane</keyword>
<dbReference type="AlphaFoldDB" id="A0A1N6RXQ4"/>
<reference evidence="10" key="2">
    <citation type="submission" date="2017-03" db="EMBL/GenBank/DDBJ databases">
        <title>Bacillus sp. V-88(T) DSM27956, whole genome shotgun sequencing project.</title>
        <authorList>
            <person name="Dastager S.G."/>
            <person name="Neurgaonkar P.S."/>
            <person name="Dharne M.S."/>
        </authorList>
    </citation>
    <scope>NUCLEOTIDE SEQUENCE [LARGE SCALE GENOMIC DNA]</scope>
    <source>
        <strain evidence="10">DSM 25145</strain>
    </source>
</reference>
<dbReference type="RefSeq" id="WP_045850727.1">
    <property type="nucleotide sequence ID" value="NZ_FTLX01000002.1"/>
</dbReference>
<accession>A0A1N6RXQ4</accession>
<feature type="transmembrane region" description="Helical" evidence="6">
    <location>
        <begin position="248"/>
        <end position="268"/>
    </location>
</feature>
<reference evidence="7" key="3">
    <citation type="submission" date="2017-03" db="EMBL/GenBank/DDBJ databases">
        <authorList>
            <person name="Dastager S.G."/>
            <person name="Neurgaonkar P.S."/>
            <person name="Dharne M.S."/>
        </authorList>
    </citation>
    <scope>NUCLEOTIDE SEQUENCE</scope>
    <source>
        <strain evidence="7">DSM 25145</strain>
    </source>
</reference>
<sequence length="479" mass="52134">MVGHFLTYFIARGLPGIINFLAIFLYSRLLTPEEYGKYAMILAAAALVNSLLLSWLRLGVLRYYPSYSEGERNAFLSTVLAAFIVYTAGSGLLVTGAALAGLFDSGYAGIWLLGLCLLWVNGFFDLNLEIFRADLSPKSYGWFYFSKAALTLVVSLAVITGFHAGEEALIIGSITASVIPLAIVMPKVWRGLHFRLVDWSILRQLLAYGLPLTLTLTMGFIVDSSDRLLLGWLNGTEAAGLYAVTYDFAQQTMILMMTIVNLAAYPLIIHAMEKGRMAEVKSRMEQNVVFLIAIALPAAGGMILLSENIARLFFGEAYRDAAALVIPWIALVSFIQGMKVFYLDLAFQLSKQTSKQIVPVASGALLNIVLNLWWIPLYGIQGALAATGAAYLVSSVLSWQLGKACFALPLPGKEVLKVMAATALMIASLYPVHHFHGIAALVLQVLIGTAVYAACSWGLNVQGIRDTVNINQLKLKVKG</sequence>
<gene>
    <name evidence="7" type="ORF">B1B05_05160</name>
    <name evidence="8" type="ORF">SAMN05443094_102249</name>
</gene>
<feature type="transmembrane region" description="Helical" evidence="6">
    <location>
        <begin position="414"/>
        <end position="432"/>
    </location>
</feature>
<evidence type="ECO:0000256" key="4">
    <source>
        <dbReference type="ARBA" id="ARBA00022989"/>
    </source>
</evidence>
<proteinExistence type="predicted"/>
<evidence type="ECO:0000256" key="5">
    <source>
        <dbReference type="ARBA" id="ARBA00023136"/>
    </source>
</evidence>
<evidence type="ECO:0000313" key="9">
    <source>
        <dbReference type="Proteomes" id="UP000186385"/>
    </source>
</evidence>
<feature type="transmembrane region" description="Helical" evidence="6">
    <location>
        <begin position="140"/>
        <end position="162"/>
    </location>
</feature>
<evidence type="ECO:0000256" key="6">
    <source>
        <dbReference type="SAM" id="Phobius"/>
    </source>
</evidence>